<dbReference type="EC" id="3.5.1.9" evidence="3"/>
<evidence type="ECO:0000256" key="1">
    <source>
        <dbReference type="ARBA" id="ARBA00022801"/>
    </source>
</evidence>
<feature type="active site" description="Nucleophile" evidence="3">
    <location>
        <position position="123"/>
    </location>
</feature>
<protein>
    <recommendedName>
        <fullName evidence="3">Kynurenine formamidase</fullName>
        <shortName evidence="3">KFA</shortName>
        <shortName evidence="3">KFase</shortName>
        <ecNumber evidence="3">3.5.1.9</ecNumber>
    </recommendedName>
    <alternativeName>
        <fullName evidence="3">Arylformamidase</fullName>
    </alternativeName>
    <alternativeName>
        <fullName evidence="3">N-formylkynurenine formamidase</fullName>
        <shortName evidence="3">FKF</shortName>
    </alternativeName>
</protein>
<dbReference type="EMBL" id="JABCYN010000030">
    <property type="protein sequence ID" value="KAF6009730.1"/>
    <property type="molecule type" value="Genomic_DNA"/>
</dbReference>
<comment type="subunit">
    <text evidence="3">Homodimer.</text>
</comment>
<dbReference type="Proteomes" id="UP000568158">
    <property type="component" value="Unassembled WGS sequence"/>
</dbReference>
<comment type="pathway">
    <text evidence="3">Amino-acid degradation; L-tryptophan degradation via kynurenine pathway; L-kynurenine from L-tryptophan: step 2/2.</text>
</comment>
<gene>
    <name evidence="3 6" type="primary">BNA7</name>
    <name evidence="6" type="ORF">DEBR0S2_16116G</name>
    <name evidence="5" type="ORF">HII12_003276</name>
</gene>
<dbReference type="HAMAP" id="MF_03014">
    <property type="entry name" value="KFase"/>
    <property type="match status" value="1"/>
</dbReference>
<name>A0A7D9CWX3_DEKBR</name>
<comment type="domain">
    <text evidence="3">The main chain amide nitrogen atoms of the second glycine and its adjacent residue in the HGGXW motif define the oxyanion hole, and stabilize the oxyanion that forms during the nucleophilic attack by the catalytic serine during substrate cleavage.</text>
</comment>
<dbReference type="Gene3D" id="3.40.50.1820">
    <property type="entry name" value="alpha/beta hydrolase"/>
    <property type="match status" value="1"/>
</dbReference>
<dbReference type="GO" id="GO:0034354">
    <property type="term" value="P:'de novo' NAD+ biosynthetic process from L-tryptophan"/>
    <property type="evidence" value="ECO:0007669"/>
    <property type="project" value="UniProtKB-UniRule"/>
</dbReference>
<accession>A0A7D9CWX3</accession>
<keyword evidence="7" id="KW-1185">Reference proteome</keyword>
<dbReference type="PANTHER" id="PTHR48081:SF33">
    <property type="entry name" value="KYNURENINE FORMAMIDASE"/>
    <property type="match status" value="1"/>
</dbReference>
<sequence length="283" mass="32669">MIESRLYAYGKDSIRQVYKEYTLKVSQSTKNAIKYPICFIHGGAWRDPKNDYNDYEKLIRYIDNAFLVKGNAESRSAKIQFFSIDYRLSPEVRHPKHLTDALQCLKSISKKFDVTDVTLCGHSVGATLITQILERQKILKEYGVPEEQFEPLPNIRRVMFLDGIYDVNSLLREYPSYNSFVGEAFKDNDYVSKCNMISSGTKSQEAAGIYNALERIVILHSSRDQLLSFQQPEEFVNWLLEIGVDESKLKGCYWIDDFGKHNEVYQSPKVADLLVDDIISRTK</sequence>
<reference evidence="6 7" key="1">
    <citation type="submission" date="2019-07" db="EMBL/GenBank/DDBJ databases">
        <authorList>
            <person name="Friedrich A."/>
            <person name="Schacherer J."/>
        </authorList>
    </citation>
    <scope>NUCLEOTIDE SEQUENCE [LARGE SCALE GENOMIC DNA]</scope>
</reference>
<feature type="active site" evidence="3">
    <location>
        <position position="224"/>
    </location>
</feature>
<evidence type="ECO:0000313" key="7">
    <source>
        <dbReference type="Proteomes" id="UP000478008"/>
    </source>
</evidence>
<dbReference type="UniPathway" id="UPA00333">
    <property type="reaction ID" value="UER00454"/>
</dbReference>
<comment type="function">
    <text evidence="3">Catalyzes the hydrolysis of N-formyl-L-kynurenine to L-kynurenine, the second step in the kynurenine pathway of tryptophan degradation. Kynurenine may be further oxidized to nicotinic acid, NAD(H) and NADP(H). Required for elimination of toxic metabolites.</text>
</comment>
<comment type="similarity">
    <text evidence="3">Belongs to the kynurenine formamidase family.</text>
</comment>
<dbReference type="PANTHER" id="PTHR48081">
    <property type="entry name" value="AB HYDROLASE SUPERFAMILY PROTEIN C4A8.06C"/>
    <property type="match status" value="1"/>
</dbReference>
<dbReference type="InterPro" id="IPR029058">
    <property type="entry name" value="AB_hydrolase_fold"/>
</dbReference>
<dbReference type="GO" id="GO:0019441">
    <property type="term" value="P:L-tryptophan catabolic process to kynurenine"/>
    <property type="evidence" value="ECO:0007669"/>
    <property type="project" value="UniProtKB-UniRule"/>
</dbReference>
<dbReference type="InterPro" id="IPR050300">
    <property type="entry name" value="GDXG_lipolytic_enzyme"/>
</dbReference>
<keyword evidence="2 3" id="KW-0823">Tryptophan catabolism</keyword>
<evidence type="ECO:0000256" key="2">
    <source>
        <dbReference type="ARBA" id="ARBA00023079"/>
    </source>
</evidence>
<evidence type="ECO:0000313" key="6">
    <source>
        <dbReference type="EMBL" id="VUG17777.1"/>
    </source>
</evidence>
<feature type="domain" description="Alpha/beta hydrolase fold-3" evidence="4">
    <location>
        <begin position="74"/>
        <end position="136"/>
    </location>
</feature>
<dbReference type="EMBL" id="CABFWN010000002">
    <property type="protein sequence ID" value="VUG17777.1"/>
    <property type="molecule type" value="Genomic_DNA"/>
</dbReference>
<dbReference type="SUPFAM" id="SSF53474">
    <property type="entry name" value="alpha/beta-Hydrolases"/>
    <property type="match status" value="1"/>
</dbReference>
<evidence type="ECO:0000313" key="8">
    <source>
        <dbReference type="Proteomes" id="UP000568158"/>
    </source>
</evidence>
<keyword evidence="1 3" id="KW-0378">Hydrolase</keyword>
<dbReference type="InterPro" id="IPR027519">
    <property type="entry name" value="KFase_ver/fungi-typ"/>
</dbReference>
<comment type="catalytic activity">
    <reaction evidence="3">
        <text>N-formyl-L-kynurenine + H2O = L-kynurenine + formate + H(+)</text>
        <dbReference type="Rhea" id="RHEA:13009"/>
        <dbReference type="ChEBI" id="CHEBI:15377"/>
        <dbReference type="ChEBI" id="CHEBI:15378"/>
        <dbReference type="ChEBI" id="CHEBI:15740"/>
        <dbReference type="ChEBI" id="CHEBI:57959"/>
        <dbReference type="ChEBI" id="CHEBI:58629"/>
        <dbReference type="EC" id="3.5.1.9"/>
    </reaction>
</comment>
<evidence type="ECO:0000256" key="3">
    <source>
        <dbReference type="HAMAP-Rule" id="MF_03014"/>
    </source>
</evidence>
<organism evidence="6 7">
    <name type="scientific">Dekkera bruxellensis</name>
    <name type="common">Brettanomyces custersii</name>
    <dbReference type="NCBI Taxonomy" id="5007"/>
    <lineage>
        <taxon>Eukaryota</taxon>
        <taxon>Fungi</taxon>
        <taxon>Dikarya</taxon>
        <taxon>Ascomycota</taxon>
        <taxon>Saccharomycotina</taxon>
        <taxon>Pichiomycetes</taxon>
        <taxon>Pichiales</taxon>
        <taxon>Pichiaceae</taxon>
        <taxon>Brettanomyces</taxon>
    </lineage>
</organism>
<evidence type="ECO:0000313" key="5">
    <source>
        <dbReference type="EMBL" id="KAF6009730.1"/>
    </source>
</evidence>
<reference evidence="5 8" key="2">
    <citation type="journal article" date="2020" name="Appl. Microbiol. Biotechnol.">
        <title>Targeted gene deletion in Brettanomyces bruxellensis with an expression-free CRISPR-Cas9 system.</title>
        <authorList>
            <person name="Varela C."/>
            <person name="Bartel C."/>
            <person name="Onetto C."/>
            <person name="Borneman A."/>
        </authorList>
    </citation>
    <scope>NUCLEOTIDE SEQUENCE [LARGE SCALE GENOMIC DNA]</scope>
    <source>
        <strain evidence="5 8">AWRI1613</strain>
    </source>
</reference>
<dbReference type="AlphaFoldDB" id="A0A7D9CWX3"/>
<feature type="active site" evidence="3">
    <location>
        <position position="261"/>
    </location>
</feature>
<dbReference type="Pfam" id="PF07859">
    <property type="entry name" value="Abhydrolase_3"/>
    <property type="match status" value="1"/>
</dbReference>
<evidence type="ECO:0000259" key="4">
    <source>
        <dbReference type="Pfam" id="PF07859"/>
    </source>
</evidence>
<dbReference type="InterPro" id="IPR013094">
    <property type="entry name" value="AB_hydrolase_3"/>
</dbReference>
<dbReference type="GO" id="GO:0004061">
    <property type="term" value="F:arylformamidase activity"/>
    <property type="evidence" value="ECO:0007669"/>
    <property type="project" value="UniProtKB-UniRule"/>
</dbReference>
<proteinExistence type="inferred from homology"/>
<dbReference type="Proteomes" id="UP000478008">
    <property type="component" value="Unassembled WGS sequence"/>
</dbReference>
<feature type="short sequence motif" description="HGGXW" evidence="3">
    <location>
        <begin position="41"/>
        <end position="45"/>
    </location>
</feature>